<proteinExistence type="predicted"/>
<evidence type="ECO:0000313" key="4">
    <source>
        <dbReference type="Proteomes" id="UP000663873"/>
    </source>
</evidence>
<comment type="caution">
    <text evidence="2">The sequence shown here is derived from an EMBL/GenBank/DDBJ whole genome shotgun (WGS) entry which is preliminary data.</text>
</comment>
<keyword evidence="4" id="KW-1185">Reference proteome</keyword>
<accession>A0A821VBM0</accession>
<evidence type="ECO:0000313" key="2">
    <source>
        <dbReference type="EMBL" id="CAF4903587.1"/>
    </source>
</evidence>
<protein>
    <submittedName>
        <fullName evidence="2">Uncharacterized protein</fullName>
    </submittedName>
</protein>
<sequence>MGAIRDFTDSFNIPFIIGGISFITSALMHFALMWIIRREKLNLKQMKDNSPSALDG</sequence>
<evidence type="ECO:0000256" key="1">
    <source>
        <dbReference type="SAM" id="Phobius"/>
    </source>
</evidence>
<reference evidence="2" key="1">
    <citation type="submission" date="2021-02" db="EMBL/GenBank/DDBJ databases">
        <authorList>
            <person name="Nowell W R."/>
        </authorList>
    </citation>
    <scope>NUCLEOTIDE SEQUENCE</scope>
</reference>
<name>A0A821VBM0_9BILA</name>
<feature type="non-terminal residue" evidence="2">
    <location>
        <position position="56"/>
    </location>
</feature>
<gene>
    <name evidence="2" type="ORF">UJA718_LOCUS45640</name>
    <name evidence="3" type="ORF">UJA718_LOCUS48250</name>
</gene>
<feature type="transmembrane region" description="Helical" evidence="1">
    <location>
        <begin position="15"/>
        <end position="36"/>
    </location>
</feature>
<keyword evidence="1" id="KW-0472">Membrane</keyword>
<evidence type="ECO:0000313" key="3">
    <source>
        <dbReference type="EMBL" id="CAF4961145.1"/>
    </source>
</evidence>
<keyword evidence="1" id="KW-1133">Transmembrane helix</keyword>
<dbReference type="AlphaFoldDB" id="A0A821VBM0"/>
<dbReference type="EMBL" id="CAJOBP010095581">
    <property type="protein sequence ID" value="CAF4961145.1"/>
    <property type="molecule type" value="Genomic_DNA"/>
</dbReference>
<keyword evidence="1" id="KW-0812">Transmembrane</keyword>
<organism evidence="2 4">
    <name type="scientific">Rotaria socialis</name>
    <dbReference type="NCBI Taxonomy" id="392032"/>
    <lineage>
        <taxon>Eukaryota</taxon>
        <taxon>Metazoa</taxon>
        <taxon>Spiralia</taxon>
        <taxon>Gnathifera</taxon>
        <taxon>Rotifera</taxon>
        <taxon>Eurotatoria</taxon>
        <taxon>Bdelloidea</taxon>
        <taxon>Philodinida</taxon>
        <taxon>Philodinidae</taxon>
        <taxon>Rotaria</taxon>
    </lineage>
</organism>
<dbReference type="EMBL" id="CAJOBP010077551">
    <property type="protein sequence ID" value="CAF4903587.1"/>
    <property type="molecule type" value="Genomic_DNA"/>
</dbReference>
<dbReference type="Proteomes" id="UP000663873">
    <property type="component" value="Unassembled WGS sequence"/>
</dbReference>